<dbReference type="InterPro" id="IPR029044">
    <property type="entry name" value="Nucleotide-diphossugar_trans"/>
</dbReference>
<accession>A0A366I0G8</accession>
<proteinExistence type="predicted"/>
<evidence type="ECO:0000313" key="2">
    <source>
        <dbReference type="EMBL" id="RBP58578.1"/>
    </source>
</evidence>
<evidence type="ECO:0000259" key="1">
    <source>
        <dbReference type="Pfam" id="PF00535"/>
    </source>
</evidence>
<dbReference type="GO" id="GO:0016758">
    <property type="term" value="F:hexosyltransferase activity"/>
    <property type="evidence" value="ECO:0007669"/>
    <property type="project" value="UniProtKB-ARBA"/>
</dbReference>
<sequence length="324" mass="38294">MPKVSIIMLACNSQFHLDKSIQSILNQTYKDFEFIIIDQGSTDDSLSIIAKYQKEHPDRIQLISQQNYGTSVALNLGIDKSNCPYIMFVDRNDYLQEEILALMMEEAKETDADLVLTNARIIEDQEQKHVQVRFSGKMKARVESIYENKDLLNTILPFFWGKLYKKTLFTDNHIYFPLGLRDQDLGTIPRLLLHGNKIAKVNRALCHYNYYQDDDIKKHNYKILETVKNLRIVKNYYQEQKQDEEFADQLEYLFIYHLLFRSLEKVNKIPDAGIRSDLLEELHQAIKREYPEWVNNPMIKDLPLRKRMYLKFVDVKSGGKVVRW</sequence>
<keyword evidence="2" id="KW-0808">Transferase</keyword>
<dbReference type="PANTHER" id="PTHR22916">
    <property type="entry name" value="GLYCOSYLTRANSFERASE"/>
    <property type="match status" value="1"/>
</dbReference>
<evidence type="ECO:0000313" key="3">
    <source>
        <dbReference type="Proteomes" id="UP000253490"/>
    </source>
</evidence>
<dbReference type="PANTHER" id="PTHR22916:SF3">
    <property type="entry name" value="UDP-GLCNAC:BETAGAL BETA-1,3-N-ACETYLGLUCOSAMINYLTRANSFERASE-LIKE PROTEIN 1"/>
    <property type="match status" value="1"/>
</dbReference>
<dbReference type="Proteomes" id="UP000253490">
    <property type="component" value="Unassembled WGS sequence"/>
</dbReference>
<dbReference type="InterPro" id="IPR001173">
    <property type="entry name" value="Glyco_trans_2-like"/>
</dbReference>
<dbReference type="OrthoDB" id="1771649at2"/>
<feature type="domain" description="Glycosyltransferase 2-like" evidence="1">
    <location>
        <begin position="5"/>
        <end position="137"/>
    </location>
</feature>
<dbReference type="Pfam" id="PF00535">
    <property type="entry name" value="Glycos_transf_2"/>
    <property type="match status" value="1"/>
</dbReference>
<dbReference type="Gene3D" id="3.90.550.10">
    <property type="entry name" value="Spore Coat Polysaccharide Biosynthesis Protein SpsA, Chain A"/>
    <property type="match status" value="1"/>
</dbReference>
<organism evidence="2 3">
    <name type="scientific">Alkalibaculum bacchi</name>
    <dbReference type="NCBI Taxonomy" id="645887"/>
    <lineage>
        <taxon>Bacteria</taxon>
        <taxon>Bacillati</taxon>
        <taxon>Bacillota</taxon>
        <taxon>Clostridia</taxon>
        <taxon>Eubacteriales</taxon>
        <taxon>Eubacteriaceae</taxon>
        <taxon>Alkalibaculum</taxon>
    </lineage>
</organism>
<protein>
    <submittedName>
        <fullName evidence="2">Glycosyltransferase involved in cell wall biosynthesis</fullName>
    </submittedName>
</protein>
<comment type="caution">
    <text evidence="2">The sequence shown here is derived from an EMBL/GenBank/DDBJ whole genome shotgun (WGS) entry which is preliminary data.</text>
</comment>
<gene>
    <name evidence="2" type="ORF">DES36_1223</name>
</gene>
<dbReference type="RefSeq" id="WP_113921649.1">
    <property type="nucleotide sequence ID" value="NZ_QNRX01000022.1"/>
</dbReference>
<dbReference type="SUPFAM" id="SSF53448">
    <property type="entry name" value="Nucleotide-diphospho-sugar transferases"/>
    <property type="match status" value="1"/>
</dbReference>
<reference evidence="2 3" key="1">
    <citation type="submission" date="2018-06" db="EMBL/GenBank/DDBJ databases">
        <title>Genomic Encyclopedia of Type Strains, Phase IV (KMG-IV): sequencing the most valuable type-strain genomes for metagenomic binning, comparative biology and taxonomic classification.</title>
        <authorList>
            <person name="Goeker M."/>
        </authorList>
    </citation>
    <scope>NUCLEOTIDE SEQUENCE [LARGE SCALE GENOMIC DNA]</scope>
    <source>
        <strain evidence="2 3">DSM 22112</strain>
    </source>
</reference>
<name>A0A366I0G8_9FIRM</name>
<dbReference type="AlphaFoldDB" id="A0A366I0G8"/>
<dbReference type="EMBL" id="QNRX01000022">
    <property type="protein sequence ID" value="RBP58578.1"/>
    <property type="molecule type" value="Genomic_DNA"/>
</dbReference>
<dbReference type="CDD" id="cd00761">
    <property type="entry name" value="Glyco_tranf_GTA_type"/>
    <property type="match status" value="1"/>
</dbReference>
<keyword evidence="3" id="KW-1185">Reference proteome</keyword>